<keyword evidence="2" id="KW-1185">Reference proteome</keyword>
<protein>
    <submittedName>
        <fullName evidence="1">Uncharacterized protein</fullName>
    </submittedName>
</protein>
<accession>A0ABR2JZJ0</accession>
<name>A0ABR2JZJ0_9EUKA</name>
<evidence type="ECO:0000313" key="2">
    <source>
        <dbReference type="Proteomes" id="UP001470230"/>
    </source>
</evidence>
<sequence length="204" mass="24013">MEPIRLNHFISQRVNNLHEALSLVQSGNALSFHLRMKASIFIGTIPNNVQIVWHNSNEITMNIFYGGFTFFFYRHQVDCVINSGLLTYRFEIFRLDIDLTFNVFNALLFQHFGIESTMDMIKGKNVQNTSKFNVEEEIRNMLENDLIIAFKNHQYDDFTSDEFLLYKSMVFFQMSDKYQKYGISINQIDISVHHNDTFDADFTT</sequence>
<dbReference type="Proteomes" id="UP001470230">
    <property type="component" value="Unassembled WGS sequence"/>
</dbReference>
<reference evidence="1 2" key="1">
    <citation type="submission" date="2024-04" db="EMBL/GenBank/DDBJ databases">
        <title>Tritrichomonas musculus Genome.</title>
        <authorList>
            <person name="Alves-Ferreira E."/>
            <person name="Grigg M."/>
            <person name="Lorenzi H."/>
            <person name="Galac M."/>
        </authorList>
    </citation>
    <scope>NUCLEOTIDE SEQUENCE [LARGE SCALE GENOMIC DNA]</scope>
    <source>
        <strain evidence="1 2">EAF2021</strain>
    </source>
</reference>
<comment type="caution">
    <text evidence="1">The sequence shown here is derived from an EMBL/GenBank/DDBJ whole genome shotgun (WGS) entry which is preliminary data.</text>
</comment>
<dbReference type="EMBL" id="JAPFFF010000008">
    <property type="protein sequence ID" value="KAK8884276.1"/>
    <property type="molecule type" value="Genomic_DNA"/>
</dbReference>
<organism evidence="1 2">
    <name type="scientific">Tritrichomonas musculus</name>
    <dbReference type="NCBI Taxonomy" id="1915356"/>
    <lineage>
        <taxon>Eukaryota</taxon>
        <taxon>Metamonada</taxon>
        <taxon>Parabasalia</taxon>
        <taxon>Tritrichomonadida</taxon>
        <taxon>Tritrichomonadidae</taxon>
        <taxon>Tritrichomonas</taxon>
    </lineage>
</organism>
<proteinExistence type="predicted"/>
<gene>
    <name evidence="1" type="ORF">M9Y10_043384</name>
</gene>
<evidence type="ECO:0000313" key="1">
    <source>
        <dbReference type="EMBL" id="KAK8884276.1"/>
    </source>
</evidence>